<reference evidence="2 3" key="1">
    <citation type="submission" date="2015-05" db="EMBL/GenBank/DDBJ databases">
        <title>Evolution of Trichinella species and genotypes.</title>
        <authorList>
            <person name="Korhonen P.K."/>
            <person name="Edoardo P."/>
            <person name="Giuseppe L.R."/>
            <person name="Gasser R.B."/>
        </authorList>
    </citation>
    <scope>NUCLEOTIDE SEQUENCE [LARGE SCALE GENOMIC DNA]</scope>
    <source>
        <strain evidence="2">ISS10</strain>
    </source>
</reference>
<dbReference type="AlphaFoldDB" id="A0A0V1LVB2"/>
<gene>
    <name evidence="2" type="ORF">T02_16365</name>
</gene>
<dbReference type="EMBL" id="JYDW01000001">
    <property type="protein sequence ID" value="KRZ63364.1"/>
    <property type="molecule type" value="Genomic_DNA"/>
</dbReference>
<evidence type="ECO:0000256" key="1">
    <source>
        <dbReference type="SAM" id="MobiDB-lite"/>
    </source>
</evidence>
<dbReference type="OrthoDB" id="10456307at2759"/>
<feature type="compositionally biased region" description="Basic and acidic residues" evidence="1">
    <location>
        <begin position="29"/>
        <end position="38"/>
    </location>
</feature>
<protein>
    <submittedName>
        <fullName evidence="2">Uncharacterized protein</fullName>
    </submittedName>
</protein>
<name>A0A0V1LVB2_9BILA</name>
<proteinExistence type="predicted"/>
<dbReference type="Proteomes" id="UP000054721">
    <property type="component" value="Unassembled WGS sequence"/>
</dbReference>
<feature type="region of interest" description="Disordered" evidence="1">
    <location>
        <begin position="114"/>
        <end position="134"/>
    </location>
</feature>
<comment type="caution">
    <text evidence="2">The sequence shown here is derived from an EMBL/GenBank/DDBJ whole genome shotgun (WGS) entry which is preliminary data.</text>
</comment>
<sequence>MLSFRHLSHFDDDIQDNKEKQRRNRLKSLLERTTDNHCNKSHRGRKPTETTHQNQLPLSNPPNYRDELEEEQPRYRKQKNTRTSKKDYGSTIVGSARVCLLVLEFYCVGRARKRKTGQQSRRNPTEVMTARRNPPVDCVNSPVRVTNEPARESGSLHCIQKFVHVFIDNMF</sequence>
<feature type="region of interest" description="Disordered" evidence="1">
    <location>
        <begin position="29"/>
        <end position="88"/>
    </location>
</feature>
<evidence type="ECO:0000313" key="3">
    <source>
        <dbReference type="Proteomes" id="UP000054721"/>
    </source>
</evidence>
<organism evidence="2 3">
    <name type="scientific">Trichinella nativa</name>
    <dbReference type="NCBI Taxonomy" id="6335"/>
    <lineage>
        <taxon>Eukaryota</taxon>
        <taxon>Metazoa</taxon>
        <taxon>Ecdysozoa</taxon>
        <taxon>Nematoda</taxon>
        <taxon>Enoplea</taxon>
        <taxon>Dorylaimia</taxon>
        <taxon>Trichinellida</taxon>
        <taxon>Trichinellidae</taxon>
        <taxon>Trichinella</taxon>
    </lineage>
</organism>
<accession>A0A0V1LVB2</accession>
<evidence type="ECO:0000313" key="2">
    <source>
        <dbReference type="EMBL" id="KRZ63364.1"/>
    </source>
</evidence>
<keyword evidence="3" id="KW-1185">Reference proteome</keyword>
<feature type="compositionally biased region" description="Polar residues" evidence="1">
    <location>
        <begin position="50"/>
        <end position="62"/>
    </location>
</feature>